<accession>A0A143PGN6</accession>
<keyword evidence="3" id="KW-1185">Reference proteome</keyword>
<dbReference type="EMBL" id="CP015136">
    <property type="protein sequence ID" value="AMY07681.1"/>
    <property type="molecule type" value="Genomic_DNA"/>
</dbReference>
<dbReference type="Proteomes" id="UP000076079">
    <property type="component" value="Chromosome"/>
</dbReference>
<proteinExistence type="predicted"/>
<dbReference type="InterPro" id="IPR014262">
    <property type="entry name" value="HAF_rpt"/>
</dbReference>
<keyword evidence="1" id="KW-0732">Signal</keyword>
<reference evidence="2 3" key="1">
    <citation type="journal article" date="2016" name="Genome Announc.">
        <title>First Complete Genome Sequence of a Subdivision 6 Acidobacterium Strain.</title>
        <authorList>
            <person name="Huang S."/>
            <person name="Vieira S."/>
            <person name="Bunk B."/>
            <person name="Riedel T."/>
            <person name="Sproer C."/>
            <person name="Overmann J."/>
        </authorList>
    </citation>
    <scope>NUCLEOTIDE SEQUENCE [LARGE SCALE GENOMIC DNA]</scope>
    <source>
        <strain evidence="3">DSM 100886 HEG_-6_39</strain>
    </source>
</reference>
<evidence type="ECO:0000313" key="3">
    <source>
        <dbReference type="Proteomes" id="UP000076079"/>
    </source>
</evidence>
<organism evidence="2 3">
    <name type="scientific">Luteitalea pratensis</name>
    <dbReference type="NCBI Taxonomy" id="1855912"/>
    <lineage>
        <taxon>Bacteria</taxon>
        <taxon>Pseudomonadati</taxon>
        <taxon>Acidobacteriota</taxon>
        <taxon>Vicinamibacteria</taxon>
        <taxon>Vicinamibacterales</taxon>
        <taxon>Vicinamibacteraceae</taxon>
        <taxon>Luteitalea</taxon>
    </lineage>
</organism>
<feature type="chain" id="PRO_5007511283" evidence="1">
    <location>
        <begin position="25"/>
        <end position="352"/>
    </location>
</feature>
<dbReference type="OrthoDB" id="111204at2"/>
<feature type="signal peptide" evidence="1">
    <location>
        <begin position="1"/>
        <end position="24"/>
    </location>
</feature>
<dbReference type="STRING" id="1855912.LuPra_00857"/>
<reference evidence="3" key="2">
    <citation type="submission" date="2016-04" db="EMBL/GenBank/DDBJ databases">
        <title>First Complete Genome Sequence of a Subdivision 6 Acidobacterium.</title>
        <authorList>
            <person name="Huang S."/>
            <person name="Vieira S."/>
            <person name="Bunk B."/>
            <person name="Riedel T."/>
            <person name="Sproeer C."/>
            <person name="Overmann J."/>
        </authorList>
    </citation>
    <scope>NUCLEOTIDE SEQUENCE [LARGE SCALE GENOMIC DNA]</scope>
    <source>
        <strain evidence="3">DSM 100886 HEG_-6_39</strain>
    </source>
</reference>
<dbReference type="NCBIfam" id="TIGR02913">
    <property type="entry name" value="HAF_rpt"/>
    <property type="match status" value="2"/>
</dbReference>
<evidence type="ECO:0000256" key="1">
    <source>
        <dbReference type="SAM" id="SignalP"/>
    </source>
</evidence>
<protein>
    <submittedName>
        <fullName evidence="2">Putative extracellular repeat, HAF family</fullName>
    </submittedName>
</protein>
<dbReference type="KEGG" id="abac:LuPra_00857"/>
<dbReference type="RefSeq" id="WP_110169605.1">
    <property type="nucleotide sequence ID" value="NZ_CP015136.1"/>
</dbReference>
<evidence type="ECO:0000313" key="2">
    <source>
        <dbReference type="EMBL" id="AMY07681.1"/>
    </source>
</evidence>
<sequence length="352" mass="35762" precursor="true">MTRPLLSAAALAMALLLSYHSMSAAKPGSNVVDLGTLGGGISDAFGINNDPDSIQVVGYSRRADDFVHAFFWKSPGPMVDLGTLGGGDSHAWDINEHGQIAGTSDDASRQRWAVVWSFSGSTWTVENLGTATGACCAAARGINNGIGGDAAAVVVVGVSTVSSGESHAAAWTRSGSGWAVQSLGKLPGDLFSDAHDVNDGGLIVGVSVRAGGASGFLWTLEAGMSRLPSLGGETTYALAVNNSGDVAGLSTDSTGTRHAVRWRSSAGWAVEDLGTLGGCCSEAYGINTSGDVVGVSNLGKRSGTQQGFLARPDALMTGLAAQRQSGARDLNDFGVVVGHGGSQGHAVLWRVP</sequence>
<dbReference type="PATRIC" id="fig|1813736.3.peg.894"/>
<dbReference type="AlphaFoldDB" id="A0A143PGN6"/>
<gene>
    <name evidence="2" type="ORF">LuPra_00857</name>
</gene>
<name>A0A143PGN6_LUTPR</name>